<dbReference type="Proteomes" id="UP000825933">
    <property type="component" value="Unassembled WGS sequence"/>
</dbReference>
<dbReference type="InterPro" id="IPR012030">
    <property type="entry name" value="UCP006563"/>
</dbReference>
<comment type="caution">
    <text evidence="2">The sequence shown here is derived from an EMBL/GenBank/DDBJ whole genome shotgun (WGS) entry which is preliminary data.</text>
</comment>
<dbReference type="SUPFAM" id="SSF144010">
    <property type="entry name" value="CofE-like"/>
    <property type="match status" value="1"/>
</dbReference>
<keyword evidence="2" id="KW-0436">Ligase</keyword>
<protein>
    <submittedName>
        <fullName evidence="2">Coenzyme F420-0:L-glutamate ligase</fullName>
        <ecNumber evidence="2">6.3.2.31</ecNumber>
    </submittedName>
</protein>
<accession>A0A8T5UXX8</accession>
<gene>
    <name evidence="2" type="ORF">K8N75_05885</name>
</gene>
<name>A0A8T5UXX8_9EURY</name>
<dbReference type="PIRSF" id="PIRSF006563">
    <property type="entry name" value="UCP006563"/>
    <property type="match status" value="1"/>
</dbReference>
<evidence type="ECO:0000313" key="3">
    <source>
        <dbReference type="Proteomes" id="UP000825933"/>
    </source>
</evidence>
<dbReference type="PANTHER" id="PTHR47917">
    <property type="match status" value="1"/>
</dbReference>
<feature type="domain" description="Coenzyme F420:L-glutamate ligase-like" evidence="1">
    <location>
        <begin position="35"/>
        <end position="217"/>
    </location>
</feature>
<proteinExistence type="predicted"/>
<dbReference type="Gene3D" id="3.30.1330.100">
    <property type="entry name" value="CofE-like"/>
    <property type="match status" value="1"/>
</dbReference>
<dbReference type="Pfam" id="PF01996">
    <property type="entry name" value="F420_ligase"/>
    <property type="match status" value="1"/>
</dbReference>
<sequence length="304" mass="34156">MKTDKISTENIYGSELYPQKDQGPKNESKYTLIPVKTDYIKPNESYDMIIKCSADLLNDGDFLVISETPISVSQGRLVDESKFKASFLSFLLADIWSKYIWGYLLGPIFRIKSRTIQNLRKLPPEARVHKRVILEHYGLKHALKPASEAGVDLSNVPGTMVSLLPENPNDVAKDIAKKIMHDLKIDVTVMIIDTDASYQLIGKKFTSLPIAVPGIKSDLGIFGYLLGRFGKILGPTPLGVSRPEKLDTMLKIAKLAEEYHENNEKDIKTVYDMENIFEGDITGITIEMLNSVEHTPAIIVRRLF</sequence>
<dbReference type="AlphaFoldDB" id="A0A8T5UXX8"/>
<dbReference type="GO" id="GO:0052618">
    <property type="term" value="F:coenzyme F420-0:L-glutamate ligase activity"/>
    <property type="evidence" value="ECO:0007669"/>
    <property type="project" value="UniProtKB-EC"/>
</dbReference>
<evidence type="ECO:0000313" key="2">
    <source>
        <dbReference type="EMBL" id="MBZ2165569.1"/>
    </source>
</evidence>
<evidence type="ECO:0000259" key="1">
    <source>
        <dbReference type="Pfam" id="PF01996"/>
    </source>
</evidence>
<reference evidence="3" key="1">
    <citation type="journal article" date="2022" name="Microbiol. Resour. Announc.">
        <title>Draft Genome Sequence of a Methanogenic Archaeon from West Spitsbergen Permafrost.</title>
        <authorList>
            <person name="Trubitsyn V."/>
            <person name="Rivkina E."/>
            <person name="Shcherbakova V."/>
        </authorList>
    </citation>
    <scope>NUCLEOTIDE SEQUENCE [LARGE SCALE GENOMIC DNA]</scope>
    <source>
        <strain evidence="3">VT</strain>
    </source>
</reference>
<dbReference type="InterPro" id="IPR002847">
    <property type="entry name" value="F420-0_gamma-glut_ligase-dom"/>
</dbReference>
<dbReference type="PANTHER" id="PTHR47917:SF1">
    <property type="entry name" value="COENZYME F420:L-GLUTAMATE LIGASE"/>
    <property type="match status" value="1"/>
</dbReference>
<dbReference type="EMBL" id="JAIOUQ010000007">
    <property type="protein sequence ID" value="MBZ2165569.1"/>
    <property type="molecule type" value="Genomic_DNA"/>
</dbReference>
<dbReference type="EC" id="6.3.2.31" evidence="2"/>
<keyword evidence="3" id="KW-1185">Reference proteome</keyword>
<organism evidence="2 3">
    <name type="scientific">Methanobacterium spitsbergense</name>
    <dbReference type="NCBI Taxonomy" id="2874285"/>
    <lineage>
        <taxon>Archaea</taxon>
        <taxon>Methanobacteriati</taxon>
        <taxon>Methanobacteriota</taxon>
        <taxon>Methanomada group</taxon>
        <taxon>Methanobacteria</taxon>
        <taxon>Methanobacteriales</taxon>
        <taxon>Methanobacteriaceae</taxon>
        <taxon>Methanobacterium</taxon>
    </lineage>
</organism>
<dbReference type="RefSeq" id="WP_223791180.1">
    <property type="nucleotide sequence ID" value="NZ_JAIOUQ010000007.1"/>
</dbReference>